<feature type="transmembrane region" description="Helical" evidence="5">
    <location>
        <begin position="173"/>
        <end position="194"/>
    </location>
</feature>
<dbReference type="STRING" id="157072.A0A024U771"/>
<feature type="transmembrane region" description="Helical" evidence="5">
    <location>
        <begin position="107"/>
        <end position="128"/>
    </location>
</feature>
<feature type="transmembrane region" description="Helical" evidence="5">
    <location>
        <begin position="286"/>
        <end position="311"/>
    </location>
</feature>
<organism evidence="7">
    <name type="scientific">Aphanomyces invadans</name>
    <dbReference type="NCBI Taxonomy" id="157072"/>
    <lineage>
        <taxon>Eukaryota</taxon>
        <taxon>Sar</taxon>
        <taxon>Stramenopiles</taxon>
        <taxon>Oomycota</taxon>
        <taxon>Saprolegniomycetes</taxon>
        <taxon>Saprolegniales</taxon>
        <taxon>Verrucalvaceae</taxon>
        <taxon>Aphanomyces</taxon>
    </lineage>
</organism>
<dbReference type="InterPro" id="IPR013057">
    <property type="entry name" value="AA_transpt_TM"/>
</dbReference>
<sequence length="462" mass="50044">MSTGGRLLEARAVKSRVIPEKDPLLTTGEVVLHLIKGNIGAGALSLPYAFAKVGIAAGPVFYLCVVVVCIYNMDLLLYCKRRVSPDGHGMSFGDVAKQILGSGGKTVVNVFLVGTQLSFCCVYFTVVATNLHAILPARVAVDFDERQIILLVFPVILALSWVRSLHHITPFSALANCAVLLGIGIVFFYSAQAYVPEAPATPPIAFTWTSFPEFYGTAVYSFEGIGLVLPLENGMHEKARFRCVLLWTMVFIMVLFLCLGELPVLAFGTIDNGSMTAVLHQYFPGWPVALANVLMAVACLFTFPIQFYPALEILEKLLLRRGFFTPTIQSYDGLMPLPVSQLQSRASAGSSSTARVPQVLDKALKNTTQYEVRRTMFRSMLCTTLMLVAVCVPNVGLLISLFGAVGSSMLAVTIPPILYVNLDGATLSWYSWTLHMLVAGAGIVGMVAGSFQAIVDIASTFE</sequence>
<dbReference type="PANTHER" id="PTHR22950:SF681">
    <property type="entry name" value="SH2 DOMAIN-CONTAINING PROTEIN"/>
    <property type="match status" value="1"/>
</dbReference>
<keyword evidence="4 5" id="KW-0472">Membrane</keyword>
<evidence type="ECO:0000256" key="4">
    <source>
        <dbReference type="ARBA" id="ARBA00023136"/>
    </source>
</evidence>
<dbReference type="RefSeq" id="XP_008868876.1">
    <property type="nucleotide sequence ID" value="XM_008870654.1"/>
</dbReference>
<dbReference type="VEuPathDB" id="FungiDB:H310_05821"/>
<dbReference type="GO" id="GO:0015179">
    <property type="term" value="F:L-amino acid transmembrane transporter activity"/>
    <property type="evidence" value="ECO:0007669"/>
    <property type="project" value="TreeGrafter"/>
</dbReference>
<feature type="domain" description="Amino acid transporter transmembrane" evidence="6">
    <location>
        <begin position="26"/>
        <end position="454"/>
    </location>
</feature>
<comment type="subcellular location">
    <subcellularLocation>
        <location evidence="1">Membrane</location>
        <topology evidence="1">Multi-pass membrane protein</topology>
    </subcellularLocation>
</comment>
<feature type="transmembrane region" description="Helical" evidence="5">
    <location>
        <begin position="53"/>
        <end position="73"/>
    </location>
</feature>
<evidence type="ECO:0000256" key="2">
    <source>
        <dbReference type="ARBA" id="ARBA00022692"/>
    </source>
</evidence>
<gene>
    <name evidence="7" type="ORF">H310_05821</name>
</gene>
<dbReference type="Pfam" id="PF01490">
    <property type="entry name" value="Aa_trans"/>
    <property type="match status" value="1"/>
</dbReference>
<feature type="transmembrane region" description="Helical" evidence="5">
    <location>
        <begin position="432"/>
        <end position="455"/>
    </location>
</feature>
<keyword evidence="2 5" id="KW-0812">Transmembrane</keyword>
<dbReference type="GO" id="GO:0016020">
    <property type="term" value="C:membrane"/>
    <property type="evidence" value="ECO:0007669"/>
    <property type="project" value="UniProtKB-SubCell"/>
</dbReference>
<proteinExistence type="predicted"/>
<reference evidence="7" key="1">
    <citation type="submission" date="2013-12" db="EMBL/GenBank/DDBJ databases">
        <title>The Genome Sequence of Aphanomyces invadans NJM9701.</title>
        <authorList>
            <consortium name="The Broad Institute Genomics Platform"/>
            <person name="Russ C."/>
            <person name="Tyler B."/>
            <person name="van West P."/>
            <person name="Dieguez-Uribeondo J."/>
            <person name="Young S.K."/>
            <person name="Zeng Q."/>
            <person name="Gargeya S."/>
            <person name="Fitzgerald M."/>
            <person name="Abouelleil A."/>
            <person name="Alvarado L."/>
            <person name="Chapman S.B."/>
            <person name="Gainer-Dewar J."/>
            <person name="Goldberg J."/>
            <person name="Griggs A."/>
            <person name="Gujja S."/>
            <person name="Hansen M."/>
            <person name="Howarth C."/>
            <person name="Imamovic A."/>
            <person name="Ireland A."/>
            <person name="Larimer J."/>
            <person name="McCowan C."/>
            <person name="Murphy C."/>
            <person name="Pearson M."/>
            <person name="Poon T.W."/>
            <person name="Priest M."/>
            <person name="Roberts A."/>
            <person name="Saif S."/>
            <person name="Shea T."/>
            <person name="Sykes S."/>
            <person name="Wortman J."/>
            <person name="Nusbaum C."/>
            <person name="Birren B."/>
        </authorList>
    </citation>
    <scope>NUCLEOTIDE SEQUENCE [LARGE SCALE GENOMIC DNA]</scope>
    <source>
        <strain evidence="7">NJM9701</strain>
    </source>
</reference>
<dbReference type="GeneID" id="20082871"/>
<evidence type="ECO:0000256" key="1">
    <source>
        <dbReference type="ARBA" id="ARBA00004141"/>
    </source>
</evidence>
<protein>
    <recommendedName>
        <fullName evidence="6">Amino acid transporter transmembrane domain-containing protein</fullName>
    </recommendedName>
</protein>
<feature type="transmembrane region" description="Helical" evidence="5">
    <location>
        <begin position="214"/>
        <end position="231"/>
    </location>
</feature>
<dbReference type="eggNOG" id="KOG1304">
    <property type="taxonomic scope" value="Eukaryota"/>
</dbReference>
<feature type="transmembrane region" description="Helical" evidence="5">
    <location>
        <begin position="384"/>
        <end position="412"/>
    </location>
</feature>
<evidence type="ECO:0000256" key="3">
    <source>
        <dbReference type="ARBA" id="ARBA00022989"/>
    </source>
</evidence>
<evidence type="ECO:0000313" key="7">
    <source>
        <dbReference type="EMBL" id="ETW02271.1"/>
    </source>
</evidence>
<dbReference type="PANTHER" id="PTHR22950">
    <property type="entry name" value="AMINO ACID TRANSPORTER"/>
    <property type="match status" value="1"/>
</dbReference>
<accession>A0A024U771</accession>
<dbReference type="OrthoDB" id="1684102at2759"/>
<evidence type="ECO:0000259" key="6">
    <source>
        <dbReference type="Pfam" id="PF01490"/>
    </source>
</evidence>
<dbReference type="AlphaFoldDB" id="A0A024U771"/>
<name>A0A024U771_9STRA</name>
<feature type="transmembrane region" description="Helical" evidence="5">
    <location>
        <begin position="243"/>
        <end position="266"/>
    </location>
</feature>
<feature type="transmembrane region" description="Helical" evidence="5">
    <location>
        <begin position="148"/>
        <end position="166"/>
    </location>
</feature>
<keyword evidence="3 5" id="KW-1133">Transmembrane helix</keyword>
<dbReference type="EMBL" id="KI913961">
    <property type="protein sequence ID" value="ETW02271.1"/>
    <property type="molecule type" value="Genomic_DNA"/>
</dbReference>
<evidence type="ECO:0000256" key="5">
    <source>
        <dbReference type="SAM" id="Phobius"/>
    </source>
</evidence>